<dbReference type="RefSeq" id="WP_275844284.1">
    <property type="nucleotide sequence ID" value="NZ_CP135996.1"/>
</dbReference>
<dbReference type="KEGG" id="carl:PXC00_13715"/>
<evidence type="ECO:0000256" key="1">
    <source>
        <dbReference type="ARBA" id="ARBA00000385"/>
    </source>
</evidence>
<dbReference type="CDD" id="cd02573">
    <property type="entry name" value="PseudoU_synth_EcTruB"/>
    <property type="match status" value="1"/>
</dbReference>
<reference evidence="9" key="3">
    <citation type="submission" date="2024-06" db="EMBL/GenBank/DDBJ databases">
        <authorList>
            <person name="Zeng C."/>
        </authorList>
    </citation>
    <scope>NUCLEOTIDE SEQUENCE [LARGE SCALE GENOMIC DNA]</scope>
    <source>
        <strain evidence="9">ZCY20-5</strain>
    </source>
</reference>
<dbReference type="InterPro" id="IPR014780">
    <property type="entry name" value="tRNA_psdUridine_synth_TruB"/>
</dbReference>
<accession>A0AA97D7Y3</accession>
<dbReference type="SUPFAM" id="SSF55120">
    <property type="entry name" value="Pseudouridine synthase"/>
    <property type="match status" value="1"/>
</dbReference>
<comment type="similarity">
    <text evidence="2 5">Belongs to the pseudouridine synthase TruB family. Type 1 subfamily.</text>
</comment>
<evidence type="ECO:0000259" key="7">
    <source>
        <dbReference type="Pfam" id="PF16198"/>
    </source>
</evidence>
<evidence type="ECO:0000256" key="4">
    <source>
        <dbReference type="ARBA" id="ARBA00023235"/>
    </source>
</evidence>
<dbReference type="Pfam" id="PF16198">
    <property type="entry name" value="TruB_C_2"/>
    <property type="match status" value="1"/>
</dbReference>
<comment type="catalytic activity">
    <reaction evidence="1 5">
        <text>uridine(55) in tRNA = pseudouridine(55) in tRNA</text>
        <dbReference type="Rhea" id="RHEA:42532"/>
        <dbReference type="Rhea" id="RHEA-COMP:10101"/>
        <dbReference type="Rhea" id="RHEA-COMP:10102"/>
        <dbReference type="ChEBI" id="CHEBI:65314"/>
        <dbReference type="ChEBI" id="CHEBI:65315"/>
        <dbReference type="EC" id="5.4.99.25"/>
    </reaction>
</comment>
<dbReference type="NCBIfam" id="TIGR00431">
    <property type="entry name" value="TruB"/>
    <property type="match status" value="1"/>
</dbReference>
<name>A0AA97D7Y3_9FIRM</name>
<dbReference type="Proteomes" id="UP001300604">
    <property type="component" value="Chromosome"/>
</dbReference>
<dbReference type="PANTHER" id="PTHR13767:SF2">
    <property type="entry name" value="PSEUDOURIDYLATE SYNTHASE TRUB1"/>
    <property type="match status" value="1"/>
</dbReference>
<dbReference type="InterPro" id="IPR032819">
    <property type="entry name" value="TruB_C"/>
</dbReference>
<dbReference type="EC" id="5.4.99.25" evidence="5"/>
<dbReference type="InterPro" id="IPR020103">
    <property type="entry name" value="PsdUridine_synth_cat_dom_sf"/>
</dbReference>
<keyword evidence="3 5" id="KW-0819">tRNA processing</keyword>
<dbReference type="Pfam" id="PF01509">
    <property type="entry name" value="TruB_N"/>
    <property type="match status" value="1"/>
</dbReference>
<reference evidence="8 9" key="1">
    <citation type="submission" date="2024-06" db="EMBL/GenBank/DDBJ databases">
        <title>Caproicibacterium argilliputei sp. nov, a novel caproic acid producing anaerobic bacterium isolated from pit mud.</title>
        <authorList>
            <person name="Xia S."/>
        </authorList>
    </citation>
    <scope>NUCLEOTIDE SEQUENCE [LARGE SCALE GENOMIC DNA]</scope>
    <source>
        <strain evidence="8 9">ZCY20-5</strain>
    </source>
</reference>
<dbReference type="HAMAP" id="MF_01080">
    <property type="entry name" value="TruB_bact"/>
    <property type="match status" value="1"/>
</dbReference>
<proteinExistence type="inferred from homology"/>
<organism evidence="8 9">
    <name type="scientific">Caproicibacterium argilliputei</name>
    <dbReference type="NCBI Taxonomy" id="3030016"/>
    <lineage>
        <taxon>Bacteria</taxon>
        <taxon>Bacillati</taxon>
        <taxon>Bacillota</taxon>
        <taxon>Clostridia</taxon>
        <taxon>Eubacteriales</taxon>
        <taxon>Oscillospiraceae</taxon>
        <taxon>Caproicibacterium</taxon>
    </lineage>
</organism>
<evidence type="ECO:0000256" key="3">
    <source>
        <dbReference type="ARBA" id="ARBA00022694"/>
    </source>
</evidence>
<protein>
    <recommendedName>
        <fullName evidence="5">tRNA pseudouridine synthase B</fullName>
        <ecNumber evidence="5">5.4.99.25</ecNumber>
    </recommendedName>
    <alternativeName>
        <fullName evidence="5">tRNA pseudouridine(55) synthase</fullName>
        <shortName evidence="5">Psi55 synthase</shortName>
    </alternativeName>
    <alternativeName>
        <fullName evidence="5">tRNA pseudouridylate synthase</fullName>
    </alternativeName>
    <alternativeName>
        <fullName evidence="5">tRNA-uridine isomerase</fullName>
    </alternativeName>
</protein>
<dbReference type="Gene3D" id="3.30.2350.10">
    <property type="entry name" value="Pseudouridine synthase"/>
    <property type="match status" value="1"/>
</dbReference>
<dbReference type="GO" id="GO:0003723">
    <property type="term" value="F:RNA binding"/>
    <property type="evidence" value="ECO:0007669"/>
    <property type="project" value="InterPro"/>
</dbReference>
<evidence type="ECO:0000259" key="6">
    <source>
        <dbReference type="Pfam" id="PF01509"/>
    </source>
</evidence>
<dbReference type="GO" id="GO:0031119">
    <property type="term" value="P:tRNA pseudouridine synthesis"/>
    <property type="evidence" value="ECO:0007669"/>
    <property type="project" value="UniProtKB-UniRule"/>
</dbReference>
<keyword evidence="9" id="KW-1185">Reference proteome</keyword>
<evidence type="ECO:0000256" key="5">
    <source>
        <dbReference type="HAMAP-Rule" id="MF_01080"/>
    </source>
</evidence>
<dbReference type="GO" id="GO:0160148">
    <property type="term" value="F:tRNA pseudouridine(55) synthase activity"/>
    <property type="evidence" value="ECO:0007669"/>
    <property type="project" value="UniProtKB-EC"/>
</dbReference>
<feature type="domain" description="Pseudouridine synthase II N-terminal" evidence="6">
    <location>
        <begin position="23"/>
        <end position="172"/>
    </location>
</feature>
<evidence type="ECO:0000313" key="9">
    <source>
        <dbReference type="Proteomes" id="UP001300604"/>
    </source>
</evidence>
<gene>
    <name evidence="5 8" type="primary">truB</name>
    <name evidence="8" type="ORF">PXC00_13715</name>
</gene>
<comment type="function">
    <text evidence="5">Responsible for synthesis of pseudouridine from uracil-55 in the psi GC loop of transfer RNAs.</text>
</comment>
<reference evidence="9" key="2">
    <citation type="submission" date="2024-06" db="EMBL/GenBank/DDBJ databases">
        <title>Caproicibacterium argilliputei sp. nov, a novel caproic acid producing anaerobic bacterium isolated from pit mud.</title>
        <authorList>
            <person name="Zeng C."/>
        </authorList>
    </citation>
    <scope>NUCLEOTIDE SEQUENCE [LARGE SCALE GENOMIC DNA]</scope>
    <source>
        <strain evidence="9">ZCY20-5</strain>
    </source>
</reference>
<evidence type="ECO:0000256" key="2">
    <source>
        <dbReference type="ARBA" id="ARBA00005642"/>
    </source>
</evidence>
<keyword evidence="4 5" id="KW-0413">Isomerase</keyword>
<feature type="active site" description="Nucleophile" evidence="5">
    <location>
        <position position="38"/>
    </location>
</feature>
<dbReference type="EMBL" id="CP135996">
    <property type="protein sequence ID" value="WOC32225.1"/>
    <property type="molecule type" value="Genomic_DNA"/>
</dbReference>
<dbReference type="GO" id="GO:1990481">
    <property type="term" value="P:mRNA pseudouridine synthesis"/>
    <property type="evidence" value="ECO:0007669"/>
    <property type="project" value="TreeGrafter"/>
</dbReference>
<feature type="domain" description="tRNA pseudouridylate synthase B C-terminal" evidence="7">
    <location>
        <begin position="173"/>
        <end position="229"/>
    </location>
</feature>
<dbReference type="PANTHER" id="PTHR13767">
    <property type="entry name" value="TRNA-PSEUDOURIDINE SYNTHASE"/>
    <property type="match status" value="1"/>
</dbReference>
<evidence type="ECO:0000313" key="8">
    <source>
        <dbReference type="EMBL" id="WOC32225.1"/>
    </source>
</evidence>
<sequence>MTGVLILDKPEGYTSFDAVAVLRRLTGERKIGHTGTLDPMATGVLPMLLGRATRALPFLAERHKTYEAAFAFGAQTDTLDRTGTVQVQDDVPISREKLEQILPCFTGSIMQIPPMFSALRQNGERLYDLARQGKTVERQPRAVTVDKLEILAYDEESRTGRLRMTCSGGTYVRTLCDDLGRALGSHGIMTALRRTSASGFSIQDAVTVEAAKQMGQAALLQRVLPVETLFLDLPEVCVTLPQAKRFCNGGVLSLERLHGLVQAAGNCRVKDPAGNFLGLGAPDEAKGELAVARLFAQEDGTL</sequence>
<dbReference type="AlphaFoldDB" id="A0AA97D7Y3"/>
<dbReference type="InterPro" id="IPR002501">
    <property type="entry name" value="PsdUridine_synth_N"/>
</dbReference>